<accession>A0A0R2SEJ3</accession>
<feature type="domain" description="Methyltransferase type 11" evidence="1">
    <location>
        <begin position="122"/>
        <end position="168"/>
    </location>
</feature>
<evidence type="ECO:0000313" key="2">
    <source>
        <dbReference type="EMBL" id="KRO73182.1"/>
    </source>
</evidence>
<dbReference type="InterPro" id="IPR029063">
    <property type="entry name" value="SAM-dependent_MTases_sf"/>
</dbReference>
<dbReference type="CDD" id="cd02440">
    <property type="entry name" value="AdoMet_MTases"/>
    <property type="match status" value="1"/>
</dbReference>
<dbReference type="Proteomes" id="UP000051934">
    <property type="component" value="Unassembled WGS sequence"/>
</dbReference>
<gene>
    <name evidence="2" type="ORF">ABR69_08580</name>
</gene>
<evidence type="ECO:0000259" key="1">
    <source>
        <dbReference type="Pfam" id="PF08241"/>
    </source>
</evidence>
<dbReference type="Gene3D" id="3.40.50.150">
    <property type="entry name" value="Vaccinia Virus protein VP39"/>
    <property type="match status" value="1"/>
</dbReference>
<evidence type="ECO:0000313" key="3">
    <source>
        <dbReference type="Proteomes" id="UP000051934"/>
    </source>
</evidence>
<dbReference type="SUPFAM" id="SSF53335">
    <property type="entry name" value="S-adenosyl-L-methionine-dependent methyltransferases"/>
    <property type="match status" value="1"/>
</dbReference>
<sequence length="322" mass="35310">MGIGLSAAKGGEVGSKFSKHAIRRLIIAGKSLSSSRHPQQRSDCDNQTALASWYASGLGTRLIASETRSIAPLLEKLFGYHLLFIGACKDAGMIESSPITHKIVLGNRSDAGDVGNNVGLFSDPRALALQNESIDVVVLHHALEFTASSRAVLREAVRVLRPGGHIVLITFQPLSLWGLKRLLYSAIPLRGAESRQPPWEGRFRHPSRLIDWLGVLDVQELISFSAMHEFPLQFSETGVRLKRLAETMENWGLKFKSPFGASNIIVGIKQSRPLTPSALKWRRPLPTPIHGVPSTLQGHSSQSGVSWKACFDTDKINADRED</sequence>
<reference evidence="2 3" key="1">
    <citation type="submission" date="2015-10" db="EMBL/GenBank/DDBJ databases">
        <title>Metagenome-Assembled Genomes uncover a global brackish microbiome.</title>
        <authorList>
            <person name="Hugerth L.W."/>
            <person name="Larsson J."/>
            <person name="Alneberg J."/>
            <person name="Lindh M.V."/>
            <person name="Legrand C."/>
            <person name="Pinhassi J."/>
            <person name="Andersson A.F."/>
        </authorList>
    </citation>
    <scope>NUCLEOTIDE SEQUENCE [LARGE SCALE GENOMIC DNA]</scope>
    <source>
        <strain evidence="2">BACL4 MAG-120507-bin80</strain>
    </source>
</reference>
<organism evidence="2 3">
    <name type="scientific">OM182 bacterium BACL3 MAG-120507-bin80</name>
    <dbReference type="NCBI Taxonomy" id="1655577"/>
    <lineage>
        <taxon>Bacteria</taxon>
        <taxon>Pseudomonadati</taxon>
        <taxon>Pseudomonadota</taxon>
        <taxon>Gammaproteobacteria</taxon>
        <taxon>OMG group</taxon>
        <taxon>OM182 clade</taxon>
    </lineage>
</organism>
<dbReference type="GO" id="GO:0008757">
    <property type="term" value="F:S-adenosylmethionine-dependent methyltransferase activity"/>
    <property type="evidence" value="ECO:0007669"/>
    <property type="project" value="InterPro"/>
</dbReference>
<dbReference type="EMBL" id="LIBB01000021">
    <property type="protein sequence ID" value="KRO73182.1"/>
    <property type="molecule type" value="Genomic_DNA"/>
</dbReference>
<dbReference type="Pfam" id="PF08241">
    <property type="entry name" value="Methyltransf_11"/>
    <property type="match status" value="1"/>
</dbReference>
<name>A0A0R2SEJ3_9GAMM</name>
<dbReference type="InterPro" id="IPR013216">
    <property type="entry name" value="Methyltransf_11"/>
</dbReference>
<comment type="caution">
    <text evidence="2">The sequence shown here is derived from an EMBL/GenBank/DDBJ whole genome shotgun (WGS) entry which is preliminary data.</text>
</comment>
<proteinExistence type="predicted"/>
<dbReference type="AlphaFoldDB" id="A0A0R2SEJ3"/>
<protein>
    <recommendedName>
        <fullName evidence="1">Methyltransferase type 11 domain-containing protein</fullName>
    </recommendedName>
</protein>